<protein>
    <submittedName>
        <fullName evidence="10">Similar to CG7697-PA</fullName>
    </submittedName>
</protein>
<dbReference type="PANTHER" id="PTHR10807:SF128">
    <property type="entry name" value="PHOSPHATIDYLINOSITOL-3,5-BISPHOSPHATE 3-PHOSPHATASE"/>
    <property type="match status" value="1"/>
</dbReference>
<dbReference type="InterPro" id="IPR035979">
    <property type="entry name" value="RBD_domain_sf"/>
</dbReference>
<dbReference type="SUPFAM" id="SSF50729">
    <property type="entry name" value="PH domain-like"/>
    <property type="match status" value="1"/>
</dbReference>
<keyword evidence="11" id="KW-1185">Reference proteome</keyword>
<keyword evidence="5" id="KW-0175">Coiled coil</keyword>
<evidence type="ECO:0000256" key="4">
    <source>
        <dbReference type="PROSITE-ProRule" id="PRU00176"/>
    </source>
</evidence>
<dbReference type="SMART" id="SM00360">
    <property type="entry name" value="RRM"/>
    <property type="match status" value="1"/>
</dbReference>
<comment type="subcellular location">
    <subcellularLocation>
        <location evidence="1">Endomembrane system</location>
        <topology evidence="1">Peripheral membrane protein</topology>
    </subcellularLocation>
</comment>
<dbReference type="InterPro" id="IPR025742">
    <property type="entry name" value="CSTF2_hinge"/>
</dbReference>
<dbReference type="PROSITE" id="PS51339">
    <property type="entry name" value="PPASE_MYOTUBULARIN"/>
    <property type="match status" value="1"/>
</dbReference>
<dbReference type="CDD" id="cd12398">
    <property type="entry name" value="RRM_CSTF2_RNA15_like"/>
    <property type="match status" value="1"/>
</dbReference>
<dbReference type="SUPFAM" id="SSF52799">
    <property type="entry name" value="(Phosphotyrosine protein) phosphatases II"/>
    <property type="match status" value="1"/>
</dbReference>
<dbReference type="CDD" id="cd14507">
    <property type="entry name" value="PTP-MTM-like"/>
    <property type="match status" value="1"/>
</dbReference>
<evidence type="ECO:0000313" key="10">
    <source>
        <dbReference type="EMBL" id="CBN77571.1"/>
    </source>
</evidence>
<dbReference type="eggNOG" id="KOG4471">
    <property type="taxonomic scope" value="Eukaryota"/>
</dbReference>
<dbReference type="GO" id="GO:0005737">
    <property type="term" value="C:cytoplasm"/>
    <property type="evidence" value="ECO:0007669"/>
    <property type="project" value="UniProtKB-ARBA"/>
</dbReference>
<dbReference type="InterPro" id="IPR030564">
    <property type="entry name" value="Myotubularin"/>
</dbReference>
<feature type="binding site" evidence="3">
    <location>
        <begin position="699"/>
        <end position="700"/>
    </location>
    <ligand>
        <name>substrate</name>
    </ligand>
</feature>
<evidence type="ECO:0000256" key="1">
    <source>
        <dbReference type="ARBA" id="ARBA00004184"/>
    </source>
</evidence>
<sequence>MQHGRRDKNDVFVGNIPFGTTEEQLHEIFSEAGGIVSIRLVLDFETGKPKGFAFVEYEDAATALSAIRNLNGYDCNGRLLRVNFSNNSSLGAEQQRGEKAPQQERTVKGVVMQMGIYEVWDIVSNMKQLVEKEPDKAKQMFVSHPQVAEALLHMQVRLGMFKAEDVPSLFIKAKEDVSKKKPGAIMLGTGAILPQLVPAPGQFQQPPTNPTLGWGQAVQQPIQTQQHMALHRSKLGPVGGDGSGAKSDGGVAVDLDPLSAFALMGPGTEVASTSGGTGSASSVRSAGISSGATRGSSRRDKQQSTSPPASVQRPRESRGWLNAEPSLPGPPRALGGGSQGNHFKTDGVQKRGTPVYEDVVARPEAATEKVTQLEMMRNEGIECLENELLVVKLQNASCEALHGKMVPGMLIMTTYKLVIIPHSTQRGANSTSVSKGSMASTGTDERYLPFGHLPKEYVQVPMTYIDRIERDADRKGAPRADRYFSTDVVATIHCKDARRIRVSFGGNDESERAMKMLHSLAFPGQKMKDLFAFSRNTVKPRAPDPGWHIYDAGKELDRMGVLKPRRNKGVSPWRETQLNANYELCGSYPSVLVVPASITDDEIKAVSYFRSEQRVPVLCWGRQADAASIWRSSQPKIGISRAACAEDEHMLASVAACSPARMLPIVDCRPRSTATANFAAGYGYESYPDCPLEFAGIGNIHVMRESLAKLEGLCLGGTAKDQDWMAVVEDTRWLSHVRTVLSSAWTVASKAHTQRSPVLVHCSHGWDRTSQVCSLAQMLLDPYYRTIDGFQVCLLVHKHKLLEVLIEKDWLAFGHPFHLRHAYGMPRGLTSGKEDQRSPIFLQFLDCTWQLVMQLPSYFEFNPRFLLCIADHIQSCRFGTFLCNTNKARKENMLEERSDSLWTFLELHRPVFLSQLYTVDTQYELLPPLSSILRHVRLWSDYFLRWSPAPSFMPLPRLLRDSDSSLDTSNRSSDGTKSPAGKTAGQQARNGLAEEGQHPTIPIFRCEFDEMERWMGLCRSGVGNANGNSKAAAGGGVPCGNDDSSSAHECEGAKSEDLAAARKEIIQLKVALAEKEQLLNSLAQANAMDASTPQRAKVGMRKAYTAPSRPSRDRRGTPHGRTDQSSTATSRTHGDSPLSEAAAAAAVETAAADDENEELAASRPRGLSSTAESREVRRSSVNSELSYEDDRGRCLTGATPDVSYDVLGGGVDRGRGGSVGEDHVMRDDAGQGARGWNWDFKPWNGPPSKGRGRNRSSKAPSKPN</sequence>
<evidence type="ECO:0000313" key="11">
    <source>
        <dbReference type="Proteomes" id="UP000002630"/>
    </source>
</evidence>
<feature type="compositionally biased region" description="Basic and acidic residues" evidence="6">
    <location>
        <begin position="1110"/>
        <end position="1122"/>
    </location>
</feature>
<evidence type="ECO:0000259" key="9">
    <source>
        <dbReference type="PROSITE" id="PS51339"/>
    </source>
</evidence>
<evidence type="ECO:0000256" key="5">
    <source>
        <dbReference type="SAM" id="Coils"/>
    </source>
</evidence>
<feature type="compositionally biased region" description="Low complexity" evidence="6">
    <location>
        <begin position="1140"/>
        <end position="1150"/>
    </location>
</feature>
<dbReference type="GO" id="GO:0012505">
    <property type="term" value="C:endomembrane system"/>
    <property type="evidence" value="ECO:0007669"/>
    <property type="project" value="UniProtKB-SubCell"/>
</dbReference>
<dbReference type="InterPro" id="IPR012677">
    <property type="entry name" value="Nucleotide-bd_a/b_plait_sf"/>
</dbReference>
<dbReference type="InterPro" id="IPR010569">
    <property type="entry name" value="Myotubularin-like_Pase_dom"/>
</dbReference>
<evidence type="ECO:0000256" key="2">
    <source>
        <dbReference type="PIRSR" id="PIRSR630564-1"/>
    </source>
</evidence>
<dbReference type="Proteomes" id="UP000002630">
    <property type="component" value="Linkage Group LG03"/>
</dbReference>
<dbReference type="PROSITE" id="PS50056">
    <property type="entry name" value="TYR_PHOSPHATASE_2"/>
    <property type="match status" value="1"/>
</dbReference>
<feature type="region of interest" description="Disordered" evidence="6">
    <location>
        <begin position="1030"/>
        <end position="1051"/>
    </location>
</feature>
<dbReference type="EMBL" id="FN648596">
    <property type="protein sequence ID" value="CBN77571.1"/>
    <property type="molecule type" value="Genomic_DNA"/>
</dbReference>
<dbReference type="Pfam" id="PF14327">
    <property type="entry name" value="CSTF2_hinge"/>
    <property type="match status" value="1"/>
</dbReference>
<evidence type="ECO:0000256" key="6">
    <source>
        <dbReference type="SAM" id="MobiDB-lite"/>
    </source>
</evidence>
<evidence type="ECO:0000259" key="7">
    <source>
        <dbReference type="PROSITE" id="PS50056"/>
    </source>
</evidence>
<keyword evidence="4" id="KW-0694">RNA-binding</keyword>
<feature type="domain" description="Tyrosine specific protein phosphatases" evidence="7">
    <location>
        <begin position="731"/>
        <end position="811"/>
    </location>
</feature>
<dbReference type="Pfam" id="PF06602">
    <property type="entry name" value="Myotub-related"/>
    <property type="match status" value="1"/>
</dbReference>
<dbReference type="InterPro" id="IPR016130">
    <property type="entry name" value="Tyr_Pase_AS"/>
</dbReference>
<dbReference type="Pfam" id="PF00076">
    <property type="entry name" value="RRM_1"/>
    <property type="match status" value="1"/>
</dbReference>
<feature type="region of interest" description="Disordered" evidence="6">
    <location>
        <begin position="963"/>
        <end position="996"/>
    </location>
</feature>
<dbReference type="PROSITE" id="PS00383">
    <property type="entry name" value="TYR_PHOSPHATASE_1"/>
    <property type="match status" value="1"/>
</dbReference>
<dbReference type="InterPro" id="IPR000387">
    <property type="entry name" value="Tyr_Pase_dom"/>
</dbReference>
<feature type="domain" description="RRM" evidence="8">
    <location>
        <begin position="9"/>
        <end position="87"/>
    </location>
</feature>
<feature type="binding site" evidence="3">
    <location>
        <begin position="762"/>
        <end position="768"/>
    </location>
    <ligand>
        <name>substrate</name>
    </ligand>
</feature>
<dbReference type="InterPro" id="IPR003595">
    <property type="entry name" value="Tyr_Pase_cat"/>
</dbReference>
<name>D8LMG1_ECTSI</name>
<organism evidence="10 11">
    <name type="scientific">Ectocarpus siliculosus</name>
    <name type="common">Brown alga</name>
    <name type="synonym">Conferva siliculosa</name>
    <dbReference type="NCBI Taxonomy" id="2880"/>
    <lineage>
        <taxon>Eukaryota</taxon>
        <taxon>Sar</taxon>
        <taxon>Stramenopiles</taxon>
        <taxon>Ochrophyta</taxon>
        <taxon>PX clade</taxon>
        <taxon>Phaeophyceae</taxon>
        <taxon>Ectocarpales</taxon>
        <taxon>Ectocarpaceae</taxon>
        <taxon>Ectocarpus</taxon>
    </lineage>
</organism>
<feature type="region of interest" description="Disordered" evidence="6">
    <location>
        <begin position="1088"/>
        <end position="1264"/>
    </location>
</feature>
<dbReference type="SUPFAM" id="SSF54928">
    <property type="entry name" value="RNA-binding domain, RBD"/>
    <property type="match status" value="1"/>
</dbReference>
<proteinExistence type="predicted"/>
<feature type="coiled-coil region" evidence="5">
    <location>
        <begin position="1058"/>
        <end position="1088"/>
    </location>
</feature>
<feature type="compositionally biased region" description="Low complexity" evidence="6">
    <location>
        <begin position="269"/>
        <end position="292"/>
    </location>
</feature>
<dbReference type="Gene3D" id="3.30.70.330">
    <property type="match status" value="1"/>
</dbReference>
<dbReference type="STRING" id="2880.D8LMG1"/>
<dbReference type="SMART" id="SM00404">
    <property type="entry name" value="PTPc_motif"/>
    <property type="match status" value="1"/>
</dbReference>
<feature type="compositionally biased region" description="Basic and acidic residues" evidence="6">
    <location>
        <begin position="1212"/>
        <end position="1229"/>
    </location>
</feature>
<dbReference type="eggNOG" id="KOG0108">
    <property type="taxonomic scope" value="Eukaryota"/>
</dbReference>
<feature type="domain" description="Myotubularin phosphatase" evidence="9">
    <location>
        <begin position="546"/>
        <end position="943"/>
    </location>
</feature>
<dbReference type="EMBL" id="FN649728">
    <property type="protein sequence ID" value="CBN77571.1"/>
    <property type="molecule type" value="Genomic_DNA"/>
</dbReference>
<dbReference type="InParanoid" id="D8LMG1"/>
<dbReference type="PROSITE" id="PS50102">
    <property type="entry name" value="RRM"/>
    <property type="match status" value="1"/>
</dbReference>
<dbReference type="AlphaFoldDB" id="D8LMG1"/>
<feature type="active site" description="Phosphocysteine intermediate" evidence="2">
    <location>
        <position position="762"/>
    </location>
</feature>
<feature type="region of interest" description="Disordered" evidence="6">
    <location>
        <begin position="269"/>
        <end position="352"/>
    </location>
</feature>
<reference evidence="10 11" key="1">
    <citation type="journal article" date="2010" name="Nature">
        <title>The Ectocarpus genome and the independent evolution of multicellularity in brown algae.</title>
        <authorList>
            <person name="Cock J.M."/>
            <person name="Sterck L."/>
            <person name="Rouze P."/>
            <person name="Scornet D."/>
            <person name="Allen A.E."/>
            <person name="Amoutzias G."/>
            <person name="Anthouard V."/>
            <person name="Artiguenave F."/>
            <person name="Aury J.M."/>
            <person name="Badger J.H."/>
            <person name="Beszteri B."/>
            <person name="Billiau K."/>
            <person name="Bonnet E."/>
            <person name="Bothwell J.H."/>
            <person name="Bowler C."/>
            <person name="Boyen C."/>
            <person name="Brownlee C."/>
            <person name="Carrano C.J."/>
            <person name="Charrier B."/>
            <person name="Cho G.Y."/>
            <person name="Coelho S.M."/>
            <person name="Collen J."/>
            <person name="Corre E."/>
            <person name="Da Silva C."/>
            <person name="Delage L."/>
            <person name="Delaroque N."/>
            <person name="Dittami S.M."/>
            <person name="Doulbeau S."/>
            <person name="Elias M."/>
            <person name="Farnham G."/>
            <person name="Gachon C.M."/>
            <person name="Gschloessl B."/>
            <person name="Heesch S."/>
            <person name="Jabbari K."/>
            <person name="Jubin C."/>
            <person name="Kawai H."/>
            <person name="Kimura K."/>
            <person name="Kloareg B."/>
            <person name="Kupper F.C."/>
            <person name="Lang D."/>
            <person name="Le Bail A."/>
            <person name="Leblanc C."/>
            <person name="Lerouge P."/>
            <person name="Lohr M."/>
            <person name="Lopez P.J."/>
            <person name="Martens C."/>
            <person name="Maumus F."/>
            <person name="Michel G."/>
            <person name="Miranda-Saavedra D."/>
            <person name="Morales J."/>
            <person name="Moreau H."/>
            <person name="Motomura T."/>
            <person name="Nagasato C."/>
            <person name="Napoli C.A."/>
            <person name="Nelson D.R."/>
            <person name="Nyvall-Collen P."/>
            <person name="Peters A.F."/>
            <person name="Pommier C."/>
            <person name="Potin P."/>
            <person name="Poulain J."/>
            <person name="Quesneville H."/>
            <person name="Read B."/>
            <person name="Rensing S.A."/>
            <person name="Ritter A."/>
            <person name="Rousvoal S."/>
            <person name="Samanta M."/>
            <person name="Samson G."/>
            <person name="Schroeder D.C."/>
            <person name="Segurens B."/>
            <person name="Strittmatter M."/>
            <person name="Tonon T."/>
            <person name="Tregear J.W."/>
            <person name="Valentin K."/>
            <person name="von Dassow P."/>
            <person name="Yamagishi T."/>
            <person name="Van de Peer Y."/>
            <person name="Wincker P."/>
        </authorList>
    </citation>
    <scope>NUCLEOTIDE SEQUENCE [LARGE SCALE GENOMIC DNA]</scope>
    <source>
        <strain evidence="11">Ec32 / CCAP1310/4</strain>
    </source>
</reference>
<dbReference type="GO" id="GO:0003723">
    <property type="term" value="F:RNA binding"/>
    <property type="evidence" value="ECO:0007669"/>
    <property type="project" value="UniProtKB-UniRule"/>
</dbReference>
<dbReference type="PANTHER" id="PTHR10807">
    <property type="entry name" value="MYOTUBULARIN-RELATED"/>
    <property type="match status" value="1"/>
</dbReference>
<evidence type="ECO:0000259" key="8">
    <source>
        <dbReference type="PROSITE" id="PS50102"/>
    </source>
</evidence>
<gene>
    <name evidence="10" type="primary">CSTF64</name>
    <name evidence="10" type="ORF">Esi_0004_0170</name>
</gene>
<dbReference type="OrthoDB" id="271628at2759"/>
<evidence type="ECO:0000256" key="3">
    <source>
        <dbReference type="PIRSR" id="PIRSR630564-2"/>
    </source>
</evidence>
<dbReference type="InterPro" id="IPR029021">
    <property type="entry name" value="Prot-tyrosine_phosphatase-like"/>
</dbReference>
<dbReference type="InterPro" id="IPR000504">
    <property type="entry name" value="RRM_dom"/>
</dbReference>
<accession>D8LMG1</accession>